<sequence length="240" mass="27303">MQTFAIPTFDTIISHPHPLKILAIGDSIIYGYGDSEGGGWVDRLKRQWMLADNSGHVIYNLGVRGNGVKQVSDRLESEFRQRGELRNRFPDALIISVGVNDTARLGHSNGRNFTPLADFETEVAHLLDNSLRLIPNQPLQDRVLFVGMVPVDEEKMPFSNSLYFSNSDQYQYKQVIKQACQTRNIPYLDIFDLWCKRGTNWCRQHLSQDGLHPNSRGYQALLGDILSWEPMQKLGLVEAI</sequence>
<dbReference type="Pfam" id="PF13472">
    <property type="entry name" value="Lipase_GDSL_2"/>
    <property type="match status" value="1"/>
</dbReference>
<evidence type="ECO:0000259" key="1">
    <source>
        <dbReference type="Pfam" id="PF13472"/>
    </source>
</evidence>
<dbReference type="InterPro" id="IPR036514">
    <property type="entry name" value="SGNH_hydro_sf"/>
</dbReference>
<reference evidence="2 3" key="2">
    <citation type="submission" date="2018-03" db="EMBL/GenBank/DDBJ databases">
        <title>The ancient ancestry and fast evolution of plastids.</title>
        <authorList>
            <person name="Moore K.R."/>
            <person name="Magnabosco C."/>
            <person name="Momper L."/>
            <person name="Gold D.A."/>
            <person name="Bosak T."/>
            <person name="Fournier G.P."/>
        </authorList>
    </citation>
    <scope>NUCLEOTIDE SEQUENCE [LARGE SCALE GENOMIC DNA]</scope>
    <source>
        <strain evidence="2 3">CCAP 1448/3</strain>
    </source>
</reference>
<dbReference type="PANTHER" id="PTHR30383">
    <property type="entry name" value="THIOESTERASE 1/PROTEASE 1/LYSOPHOSPHOLIPASE L1"/>
    <property type="match status" value="1"/>
</dbReference>
<comment type="caution">
    <text evidence="2">The sequence shown here is derived from an EMBL/GenBank/DDBJ whole genome shotgun (WGS) entry which is preliminary data.</text>
</comment>
<protein>
    <submittedName>
        <fullName evidence="2">G-D-S-L family lipolytic protein</fullName>
    </submittedName>
</protein>
<dbReference type="RefSeq" id="WP_106290804.1">
    <property type="nucleotide sequence ID" value="NZ_CAWNTC010000169.1"/>
</dbReference>
<dbReference type="Proteomes" id="UP000238762">
    <property type="component" value="Unassembled WGS sequence"/>
</dbReference>
<reference evidence="2 3" key="1">
    <citation type="submission" date="2018-02" db="EMBL/GenBank/DDBJ databases">
        <authorList>
            <person name="Cohen D.B."/>
            <person name="Kent A.D."/>
        </authorList>
    </citation>
    <scope>NUCLEOTIDE SEQUENCE [LARGE SCALE GENOMIC DNA]</scope>
    <source>
        <strain evidence="2 3">CCAP 1448/3</strain>
    </source>
</reference>
<gene>
    <name evidence="2" type="ORF">C7B64_20355</name>
</gene>
<dbReference type="Gene3D" id="3.40.50.1110">
    <property type="entry name" value="SGNH hydrolase"/>
    <property type="match status" value="1"/>
</dbReference>
<dbReference type="AlphaFoldDB" id="A0A2T1BYN5"/>
<dbReference type="EMBL" id="PVWJ01000135">
    <property type="protein sequence ID" value="PSB01054.1"/>
    <property type="molecule type" value="Genomic_DNA"/>
</dbReference>
<dbReference type="OrthoDB" id="252349at2"/>
<dbReference type="InterPro" id="IPR051532">
    <property type="entry name" value="Ester_Hydrolysis_Enzymes"/>
</dbReference>
<dbReference type="InterPro" id="IPR013830">
    <property type="entry name" value="SGNH_hydro"/>
</dbReference>
<name>A0A2T1BYN5_9CYAN</name>
<evidence type="ECO:0000313" key="2">
    <source>
        <dbReference type="EMBL" id="PSB01054.1"/>
    </source>
</evidence>
<dbReference type="PANTHER" id="PTHR30383:SF5">
    <property type="entry name" value="SGNH HYDROLASE-TYPE ESTERASE DOMAIN-CONTAINING PROTEIN"/>
    <property type="match status" value="1"/>
</dbReference>
<evidence type="ECO:0000313" key="3">
    <source>
        <dbReference type="Proteomes" id="UP000238762"/>
    </source>
</evidence>
<keyword evidence="3" id="KW-1185">Reference proteome</keyword>
<feature type="domain" description="SGNH hydrolase-type esterase" evidence="1">
    <location>
        <begin position="23"/>
        <end position="220"/>
    </location>
</feature>
<proteinExistence type="predicted"/>
<dbReference type="SUPFAM" id="SSF52266">
    <property type="entry name" value="SGNH hydrolase"/>
    <property type="match status" value="1"/>
</dbReference>
<accession>A0A2T1BYN5</accession>
<dbReference type="GO" id="GO:0004622">
    <property type="term" value="F:phosphatidylcholine lysophospholipase activity"/>
    <property type="evidence" value="ECO:0007669"/>
    <property type="project" value="TreeGrafter"/>
</dbReference>
<organism evidence="2 3">
    <name type="scientific">Merismopedia glauca CCAP 1448/3</name>
    <dbReference type="NCBI Taxonomy" id="1296344"/>
    <lineage>
        <taxon>Bacteria</taxon>
        <taxon>Bacillati</taxon>
        <taxon>Cyanobacteriota</taxon>
        <taxon>Cyanophyceae</taxon>
        <taxon>Synechococcales</taxon>
        <taxon>Merismopediaceae</taxon>
        <taxon>Merismopedia</taxon>
    </lineage>
</organism>